<keyword evidence="6 7" id="KW-0472">Membrane</keyword>
<feature type="domain" description="VTT" evidence="9">
    <location>
        <begin position="131"/>
        <end position="247"/>
    </location>
</feature>
<dbReference type="Pfam" id="PF09335">
    <property type="entry name" value="VTT_dom"/>
    <property type="match status" value="1"/>
</dbReference>
<comment type="caution">
    <text evidence="10">The sequence shown here is derived from an EMBL/GenBank/DDBJ whole genome shotgun (WGS) entry which is preliminary data.</text>
</comment>
<dbReference type="InterPro" id="IPR032816">
    <property type="entry name" value="VTT_dom"/>
</dbReference>
<sequence>MSTTTGTIPAVRTAPTRPATPARRVAVRPVPAPVARPGSVQAPAAPARPGADRISGTGGGEAGIRRDPLRIAARLSPLLGLGLSIALVVWGLDTGVLRSLTNLQAFIDSLGAWGPLAFFVVSAASVVFPIVPGGLLVIAGPVLFGAVEGTVLNYLAVCSGSLLNFLIARHVGLGLIERMFRPRTVEKFLGWTRSAHFTRAFALAIALPVAPDDLLCYIAGTTRMTWRTYVAIILLCKPWALIAYGLGVSALLLRFLPW</sequence>
<keyword evidence="3 7" id="KW-1003">Cell membrane</keyword>
<evidence type="ECO:0000256" key="3">
    <source>
        <dbReference type="ARBA" id="ARBA00022475"/>
    </source>
</evidence>
<evidence type="ECO:0000256" key="7">
    <source>
        <dbReference type="RuleBase" id="RU366058"/>
    </source>
</evidence>
<evidence type="ECO:0000313" key="11">
    <source>
        <dbReference type="Proteomes" id="UP000274327"/>
    </source>
</evidence>
<evidence type="ECO:0000256" key="2">
    <source>
        <dbReference type="ARBA" id="ARBA00008640"/>
    </source>
</evidence>
<evidence type="ECO:0000259" key="9">
    <source>
        <dbReference type="Pfam" id="PF09335"/>
    </source>
</evidence>
<comment type="similarity">
    <text evidence="2 7">Belongs to the TVP38/TMEM64 family.</text>
</comment>
<dbReference type="InterPro" id="IPR015414">
    <property type="entry name" value="TMEM64"/>
</dbReference>
<dbReference type="PANTHER" id="PTHR12677:SF49">
    <property type="entry name" value="TVP38_TMEM64 FAMILY MEMBRANE PROTEIN"/>
    <property type="match status" value="1"/>
</dbReference>
<evidence type="ECO:0000256" key="8">
    <source>
        <dbReference type="SAM" id="MobiDB-lite"/>
    </source>
</evidence>
<reference evidence="10 11" key="1">
    <citation type="submission" date="2018-07" db="EMBL/GenBank/DDBJ databases">
        <title>Brachybacteriurn paraconglorneratum KCTC 9916.</title>
        <authorList>
            <person name="Li Y."/>
        </authorList>
    </citation>
    <scope>NUCLEOTIDE SEQUENCE [LARGE SCALE GENOMIC DNA]</scope>
    <source>
        <strain evidence="10 11">KCTC 9916</strain>
    </source>
</reference>
<dbReference type="EMBL" id="QOCI01000001">
    <property type="protein sequence ID" value="RRR19955.1"/>
    <property type="molecule type" value="Genomic_DNA"/>
</dbReference>
<feature type="transmembrane region" description="Helical" evidence="7">
    <location>
        <begin position="75"/>
        <end position="92"/>
    </location>
</feature>
<gene>
    <name evidence="10" type="ORF">DS079_00655</name>
</gene>
<evidence type="ECO:0000256" key="6">
    <source>
        <dbReference type="ARBA" id="ARBA00023136"/>
    </source>
</evidence>
<dbReference type="Proteomes" id="UP000274327">
    <property type="component" value="Unassembled WGS sequence"/>
</dbReference>
<dbReference type="AlphaFoldDB" id="A0A3R8QX83"/>
<accession>A0A3R8QX83</accession>
<feature type="transmembrane region" description="Helical" evidence="7">
    <location>
        <begin position="112"/>
        <end position="139"/>
    </location>
</feature>
<name>A0A3R8QX83_9MICO</name>
<feature type="region of interest" description="Disordered" evidence="8">
    <location>
        <begin position="1"/>
        <end position="61"/>
    </location>
</feature>
<evidence type="ECO:0000256" key="5">
    <source>
        <dbReference type="ARBA" id="ARBA00022989"/>
    </source>
</evidence>
<evidence type="ECO:0000256" key="1">
    <source>
        <dbReference type="ARBA" id="ARBA00004651"/>
    </source>
</evidence>
<keyword evidence="11" id="KW-1185">Reference proteome</keyword>
<evidence type="ECO:0000256" key="4">
    <source>
        <dbReference type="ARBA" id="ARBA00022692"/>
    </source>
</evidence>
<feature type="transmembrane region" description="Helical" evidence="7">
    <location>
        <begin position="229"/>
        <end position="253"/>
    </location>
</feature>
<dbReference type="RefSeq" id="WP_126984401.1">
    <property type="nucleotide sequence ID" value="NZ_JALXWX010000024.1"/>
</dbReference>
<keyword evidence="5 7" id="KW-1133">Transmembrane helix</keyword>
<keyword evidence="4 7" id="KW-0812">Transmembrane</keyword>
<comment type="subcellular location">
    <subcellularLocation>
        <location evidence="1 7">Cell membrane</location>
        <topology evidence="1 7">Multi-pass membrane protein</topology>
    </subcellularLocation>
</comment>
<feature type="transmembrane region" description="Helical" evidence="7">
    <location>
        <begin position="196"/>
        <end position="217"/>
    </location>
</feature>
<evidence type="ECO:0000313" key="10">
    <source>
        <dbReference type="EMBL" id="RRR19955.1"/>
    </source>
</evidence>
<organism evidence="10 11">
    <name type="scientific">Brachybacterium paraconglomeratum</name>
    <dbReference type="NCBI Taxonomy" id="173362"/>
    <lineage>
        <taxon>Bacteria</taxon>
        <taxon>Bacillati</taxon>
        <taxon>Actinomycetota</taxon>
        <taxon>Actinomycetes</taxon>
        <taxon>Micrococcales</taxon>
        <taxon>Dermabacteraceae</taxon>
        <taxon>Brachybacterium</taxon>
    </lineage>
</organism>
<proteinExistence type="inferred from homology"/>
<dbReference type="GO" id="GO:0005886">
    <property type="term" value="C:plasma membrane"/>
    <property type="evidence" value="ECO:0007669"/>
    <property type="project" value="UniProtKB-SubCell"/>
</dbReference>
<protein>
    <recommendedName>
        <fullName evidence="7">TVP38/TMEM64 family membrane protein</fullName>
    </recommendedName>
</protein>
<dbReference type="GeneID" id="78119541"/>
<feature type="transmembrane region" description="Helical" evidence="7">
    <location>
        <begin position="151"/>
        <end position="176"/>
    </location>
</feature>
<feature type="compositionally biased region" description="Low complexity" evidence="8">
    <location>
        <begin position="9"/>
        <end position="49"/>
    </location>
</feature>
<dbReference type="PANTHER" id="PTHR12677">
    <property type="entry name" value="GOLGI APPARATUS MEMBRANE PROTEIN TVP38-RELATED"/>
    <property type="match status" value="1"/>
</dbReference>